<evidence type="ECO:0000313" key="3">
    <source>
        <dbReference type="EMBL" id="SED03756.1"/>
    </source>
</evidence>
<feature type="domain" description="Pyridoxamine 5'-phosphate oxidase N-terminal" evidence="2">
    <location>
        <begin position="8"/>
        <end position="128"/>
    </location>
</feature>
<dbReference type="GO" id="GO:0005829">
    <property type="term" value="C:cytosol"/>
    <property type="evidence" value="ECO:0007669"/>
    <property type="project" value="TreeGrafter"/>
</dbReference>
<protein>
    <recommendedName>
        <fullName evidence="2">Pyridoxamine 5'-phosphate oxidase N-terminal domain-containing protein</fullName>
    </recommendedName>
</protein>
<evidence type="ECO:0000256" key="1">
    <source>
        <dbReference type="ARBA" id="ARBA00023002"/>
    </source>
</evidence>
<dbReference type="InterPro" id="IPR012349">
    <property type="entry name" value="Split_barrel_FMN-bd"/>
</dbReference>
<dbReference type="Proteomes" id="UP000183407">
    <property type="component" value="Unassembled WGS sequence"/>
</dbReference>
<dbReference type="PANTHER" id="PTHR35176">
    <property type="entry name" value="HEME OXYGENASE HI_0854-RELATED"/>
    <property type="match status" value="1"/>
</dbReference>
<dbReference type="InterPro" id="IPR011576">
    <property type="entry name" value="Pyridox_Oxase_N"/>
</dbReference>
<name>A0A1H4XDL5_RHOJO</name>
<keyword evidence="1" id="KW-0560">Oxidoreductase</keyword>
<dbReference type="NCBIfam" id="TIGR03666">
    <property type="entry name" value="Rv2061_F420"/>
    <property type="match status" value="1"/>
</dbReference>
<dbReference type="GO" id="GO:0070967">
    <property type="term" value="F:coenzyme F420 binding"/>
    <property type="evidence" value="ECO:0007669"/>
    <property type="project" value="TreeGrafter"/>
</dbReference>
<evidence type="ECO:0000259" key="2">
    <source>
        <dbReference type="Pfam" id="PF01243"/>
    </source>
</evidence>
<sequence length="146" mass="16209">MTFSAMGDQSFVSLTTFRKSGVPVSTPIWIARDGDDLIVTTPEESGKVKRLRNNPSVELRPCSRRGSVDAAVDPIAAVAEIVTDEPASRRMAEAIRDKYGLEYRIVMFVERILARRQKPRVLLRITPASEGARPADVGDLGRPRRM</sequence>
<accession>A0A1H4XDL5</accession>
<dbReference type="SUPFAM" id="SSF50475">
    <property type="entry name" value="FMN-binding split barrel"/>
    <property type="match status" value="1"/>
</dbReference>
<gene>
    <name evidence="3" type="ORF">SAMN04490220_3302</name>
</gene>
<dbReference type="Gene3D" id="2.30.110.10">
    <property type="entry name" value="Electron Transport, Fmn-binding Protein, Chain A"/>
    <property type="match status" value="1"/>
</dbReference>
<dbReference type="GO" id="GO:0016627">
    <property type="term" value="F:oxidoreductase activity, acting on the CH-CH group of donors"/>
    <property type="evidence" value="ECO:0007669"/>
    <property type="project" value="TreeGrafter"/>
</dbReference>
<dbReference type="InterPro" id="IPR052019">
    <property type="entry name" value="F420H2_bilvrd_red/Heme_oxyg"/>
</dbReference>
<proteinExistence type="predicted"/>
<evidence type="ECO:0000313" key="4">
    <source>
        <dbReference type="Proteomes" id="UP000183407"/>
    </source>
</evidence>
<dbReference type="InterPro" id="IPR019965">
    <property type="entry name" value="PPOX_F420-dep_Rv2061_put"/>
</dbReference>
<dbReference type="OrthoDB" id="5738083at2"/>
<dbReference type="PANTHER" id="PTHR35176:SF11">
    <property type="entry name" value="PYRIDOXAMINE 5'-PHOSPHATE OXIDASE FAMILY PROTEIN"/>
    <property type="match status" value="1"/>
</dbReference>
<reference evidence="4" key="1">
    <citation type="submission" date="2016-10" db="EMBL/GenBank/DDBJ databases">
        <authorList>
            <person name="Varghese N."/>
        </authorList>
    </citation>
    <scope>NUCLEOTIDE SEQUENCE [LARGE SCALE GENOMIC DNA]</scope>
    <source>
        <strain evidence="4">DSM 44719</strain>
    </source>
</reference>
<dbReference type="AlphaFoldDB" id="A0A1H4XDL5"/>
<dbReference type="RefSeq" id="WP_073361131.1">
    <property type="nucleotide sequence ID" value="NZ_FNTL01000004.1"/>
</dbReference>
<organism evidence="3 4">
    <name type="scientific">Rhodococcus jostii</name>
    <dbReference type="NCBI Taxonomy" id="132919"/>
    <lineage>
        <taxon>Bacteria</taxon>
        <taxon>Bacillati</taxon>
        <taxon>Actinomycetota</taxon>
        <taxon>Actinomycetes</taxon>
        <taxon>Mycobacteriales</taxon>
        <taxon>Nocardiaceae</taxon>
        <taxon>Rhodococcus</taxon>
    </lineage>
</organism>
<dbReference type="Pfam" id="PF01243">
    <property type="entry name" value="PNPOx_N"/>
    <property type="match status" value="1"/>
</dbReference>
<dbReference type="EMBL" id="FNTL01000004">
    <property type="protein sequence ID" value="SED03756.1"/>
    <property type="molecule type" value="Genomic_DNA"/>
</dbReference>